<evidence type="ECO:0000256" key="8">
    <source>
        <dbReference type="ARBA" id="ARBA00022989"/>
    </source>
</evidence>
<accession>C1N2Y7</accession>
<dbReference type="GO" id="GO:0008378">
    <property type="term" value="F:galactosyltransferase activity"/>
    <property type="evidence" value="ECO:0007669"/>
    <property type="project" value="TreeGrafter"/>
</dbReference>
<evidence type="ECO:0000256" key="9">
    <source>
        <dbReference type="ARBA" id="ARBA00023034"/>
    </source>
</evidence>
<reference evidence="12 13" key="1">
    <citation type="journal article" date="2009" name="Science">
        <title>Green evolution and dynamic adaptations revealed by genomes of the marine picoeukaryotes Micromonas.</title>
        <authorList>
            <person name="Worden A.Z."/>
            <person name="Lee J.H."/>
            <person name="Mock T."/>
            <person name="Rouze P."/>
            <person name="Simmons M.P."/>
            <person name="Aerts A.L."/>
            <person name="Allen A.E."/>
            <person name="Cuvelier M.L."/>
            <person name="Derelle E."/>
            <person name="Everett M.V."/>
            <person name="Foulon E."/>
            <person name="Grimwood J."/>
            <person name="Gundlach H."/>
            <person name="Henrissat B."/>
            <person name="Napoli C."/>
            <person name="McDonald S.M."/>
            <person name="Parker M.S."/>
            <person name="Rombauts S."/>
            <person name="Salamov A."/>
            <person name="Von Dassow P."/>
            <person name="Badger J.H."/>
            <person name="Coutinho P.M."/>
            <person name="Demir E."/>
            <person name="Dubchak I."/>
            <person name="Gentemann C."/>
            <person name="Eikrem W."/>
            <person name="Gready J.E."/>
            <person name="John U."/>
            <person name="Lanier W."/>
            <person name="Lindquist E.A."/>
            <person name="Lucas S."/>
            <person name="Mayer K.F."/>
            <person name="Moreau H."/>
            <person name="Not F."/>
            <person name="Otillar R."/>
            <person name="Panaud O."/>
            <person name="Pangilinan J."/>
            <person name="Paulsen I."/>
            <person name="Piegu B."/>
            <person name="Poliakov A."/>
            <person name="Robbens S."/>
            <person name="Schmutz J."/>
            <person name="Toulza E."/>
            <person name="Wyss T."/>
            <person name="Zelensky A."/>
            <person name="Zhou K."/>
            <person name="Armbrust E.V."/>
            <person name="Bhattacharya D."/>
            <person name="Goodenough U.W."/>
            <person name="Van de Peer Y."/>
            <person name="Grigoriev I.V."/>
        </authorList>
    </citation>
    <scope>NUCLEOTIDE SEQUENCE [LARGE SCALE GENOMIC DNA]</scope>
    <source>
        <strain evidence="12 13">CCMP1545</strain>
    </source>
</reference>
<evidence type="ECO:0000256" key="4">
    <source>
        <dbReference type="ARBA" id="ARBA00022676"/>
    </source>
</evidence>
<dbReference type="eggNOG" id="KOG2288">
    <property type="taxonomic scope" value="Eukaryota"/>
</dbReference>
<dbReference type="STRING" id="564608.C1N2Y7"/>
<keyword evidence="8 11" id="KW-1133">Transmembrane helix</keyword>
<comment type="pathway">
    <text evidence="2">Protein modification; protein glycosylation.</text>
</comment>
<dbReference type="EMBL" id="GG663746">
    <property type="protein sequence ID" value="EEH53106.1"/>
    <property type="molecule type" value="Genomic_DNA"/>
</dbReference>
<dbReference type="EC" id="2.4.1.-" evidence="11"/>
<evidence type="ECO:0000313" key="12">
    <source>
        <dbReference type="EMBL" id="EEH53106.1"/>
    </source>
</evidence>
<keyword evidence="6 11" id="KW-0812">Transmembrane</keyword>
<comment type="similarity">
    <text evidence="3 11">Belongs to the glycosyltransferase 31 family.</text>
</comment>
<keyword evidence="9 11" id="KW-0333">Golgi apparatus</keyword>
<dbReference type="PANTHER" id="PTHR11214:SF74">
    <property type="entry name" value="HYDROXYPROLINE O-GALACTOSYLTRANSFERASE HPGT1"/>
    <property type="match status" value="1"/>
</dbReference>
<keyword evidence="13" id="KW-1185">Reference proteome</keyword>
<dbReference type="GO" id="GO:0000139">
    <property type="term" value="C:Golgi membrane"/>
    <property type="evidence" value="ECO:0007669"/>
    <property type="project" value="UniProtKB-SubCell"/>
</dbReference>
<organism evidence="13">
    <name type="scientific">Micromonas pusilla (strain CCMP1545)</name>
    <name type="common">Picoplanktonic green alga</name>
    <dbReference type="NCBI Taxonomy" id="564608"/>
    <lineage>
        <taxon>Eukaryota</taxon>
        <taxon>Viridiplantae</taxon>
        <taxon>Chlorophyta</taxon>
        <taxon>Mamiellophyceae</taxon>
        <taxon>Mamiellales</taxon>
        <taxon>Mamiellaceae</taxon>
        <taxon>Micromonas</taxon>
    </lineage>
</organism>
<dbReference type="Gene3D" id="3.90.550.50">
    <property type="match status" value="1"/>
</dbReference>
<comment type="subcellular location">
    <subcellularLocation>
        <location evidence="1 11">Golgi apparatus membrane</location>
        <topology evidence="1 11">Single-pass type II membrane protein</topology>
    </subcellularLocation>
</comment>
<proteinExistence type="inferred from homology"/>
<dbReference type="UniPathway" id="UPA00378"/>
<dbReference type="PANTHER" id="PTHR11214">
    <property type="entry name" value="BETA-1,3-N-ACETYLGLUCOSAMINYLTRANSFERASE"/>
    <property type="match status" value="1"/>
</dbReference>
<evidence type="ECO:0000256" key="10">
    <source>
        <dbReference type="ARBA" id="ARBA00023136"/>
    </source>
</evidence>
<evidence type="ECO:0000256" key="11">
    <source>
        <dbReference type="RuleBase" id="RU363063"/>
    </source>
</evidence>
<gene>
    <name evidence="12" type="ORF">MICPUCDRAFT_21281</name>
</gene>
<evidence type="ECO:0000256" key="2">
    <source>
        <dbReference type="ARBA" id="ARBA00004922"/>
    </source>
</evidence>
<dbReference type="GeneID" id="9687956"/>
<keyword evidence="11" id="KW-0464">Manganese</keyword>
<comment type="cofactor">
    <cofactor evidence="11">
        <name>Mn(2+)</name>
        <dbReference type="ChEBI" id="CHEBI:29035"/>
    </cofactor>
</comment>
<evidence type="ECO:0000313" key="13">
    <source>
        <dbReference type="Proteomes" id="UP000001876"/>
    </source>
</evidence>
<dbReference type="AlphaFoldDB" id="C1N2Y7"/>
<dbReference type="InterPro" id="IPR002659">
    <property type="entry name" value="Glyco_trans_31"/>
</dbReference>
<keyword evidence="5 12" id="KW-0808">Transferase</keyword>
<evidence type="ECO:0000256" key="5">
    <source>
        <dbReference type="ARBA" id="ARBA00022679"/>
    </source>
</evidence>
<evidence type="ECO:0000256" key="3">
    <source>
        <dbReference type="ARBA" id="ARBA00008661"/>
    </source>
</evidence>
<dbReference type="OrthoDB" id="1158011at2759"/>
<evidence type="ECO:0000256" key="6">
    <source>
        <dbReference type="ARBA" id="ARBA00022692"/>
    </source>
</evidence>
<evidence type="ECO:0000256" key="7">
    <source>
        <dbReference type="ARBA" id="ARBA00022968"/>
    </source>
</evidence>
<keyword evidence="7 11" id="KW-0735">Signal-anchor</keyword>
<dbReference type="PROSITE" id="PS51257">
    <property type="entry name" value="PROKAR_LIPOPROTEIN"/>
    <property type="match status" value="1"/>
</dbReference>
<dbReference type="RefSeq" id="XP_003062287.1">
    <property type="nucleotide sequence ID" value="XM_003062241.1"/>
</dbReference>
<keyword evidence="10 11" id="KW-0472">Membrane</keyword>
<dbReference type="Proteomes" id="UP000001876">
    <property type="component" value="Unassembled WGS sequence"/>
</dbReference>
<name>C1N2Y7_MICPC</name>
<dbReference type="Pfam" id="PF01762">
    <property type="entry name" value="Galactosyl_T"/>
    <property type="match status" value="1"/>
</dbReference>
<keyword evidence="4 11" id="KW-0328">Glycosyltransferase</keyword>
<sequence>MKGGRCGTTTRRFGGGGNLLYFAATAIALACTLSVASSLRSTSDALRASDREIAALRGRLSEGTGTGTGTGTGRGRGGWTAAATVRANAADAAAAAADARYALKLNSDVGNPARPDAGALLAFVGVNTAPSAFDRRATLRATWFPDSREELRAAELERKLLFRFVVGESDVVGDSLDAALTREMKTHEDAFFRVRHVDTYASLTEKTIATFASAATLVDADFYVKIGAFYLALVHVRPHDDVHVRVPPLIRFLETHRERDAAYFGCMKSGQVVHDPKYKWYEKEWKRFGNRGNQYFRHATGQAYGLSRAAARFVRDNRAALHKYANEDVSVATWMLALDVDFVDDRALCCQSCVGRDECIVTHQWNCTGMCDAANSIPAAHAACPQDGVAVEATKNAIDASVGENQSGVANSNEGR</sequence>
<evidence type="ECO:0000256" key="1">
    <source>
        <dbReference type="ARBA" id="ARBA00004323"/>
    </source>
</evidence>
<feature type="transmembrane region" description="Helical" evidence="11">
    <location>
        <begin position="20"/>
        <end position="39"/>
    </location>
</feature>
<dbReference type="KEGG" id="mpp:MICPUCDRAFT_21281"/>
<dbReference type="OMA" id="TEGYMEL"/>
<protein>
    <recommendedName>
        <fullName evidence="11">Hexosyltransferase</fullName>
        <ecNumber evidence="11">2.4.1.-</ecNumber>
    </recommendedName>
</protein>